<dbReference type="EMBL" id="JACHDP010000001">
    <property type="protein sequence ID" value="MBB5481167.1"/>
    <property type="molecule type" value="Genomic_DNA"/>
</dbReference>
<evidence type="ECO:0000256" key="1">
    <source>
        <dbReference type="SAM" id="Phobius"/>
    </source>
</evidence>
<keyword evidence="1" id="KW-1133">Transmembrane helix</keyword>
<organism evidence="2 3">
    <name type="scientific">Micromonospora parathelypteridis</name>
    <dbReference type="NCBI Taxonomy" id="1839617"/>
    <lineage>
        <taxon>Bacteria</taxon>
        <taxon>Bacillati</taxon>
        <taxon>Actinomycetota</taxon>
        <taxon>Actinomycetes</taxon>
        <taxon>Micromonosporales</taxon>
        <taxon>Micromonosporaceae</taxon>
        <taxon>Micromonospora</taxon>
    </lineage>
</organism>
<proteinExistence type="predicted"/>
<name>A0A840VX32_9ACTN</name>
<dbReference type="RefSeq" id="WP_221309951.1">
    <property type="nucleotide sequence ID" value="NZ_BMNF01000004.1"/>
</dbReference>
<dbReference type="Proteomes" id="UP000586947">
    <property type="component" value="Unassembled WGS sequence"/>
</dbReference>
<sequence length="203" mass="21735">MRTRDQRGGATPLFPVAAGTGESRPRAAWRAAHAPVAGVPRWARFAAYAIPFTVLPSGLWRLPVAFRDGVGLDGRIYVVSLSIVAEVVAFTAVGLIAGWGERLPRWVPGLRGRRVPTSVALVPATLGAAILTVLWTTAFVRIFAGVTMRGGPLPADFPTQGGQWEAAIFYACYLPLLLWGPLLAAVAYAYHRRRRSPGGGYGT</sequence>
<dbReference type="AlphaFoldDB" id="A0A840VX32"/>
<evidence type="ECO:0000313" key="3">
    <source>
        <dbReference type="Proteomes" id="UP000586947"/>
    </source>
</evidence>
<comment type="caution">
    <text evidence="2">The sequence shown here is derived from an EMBL/GenBank/DDBJ whole genome shotgun (WGS) entry which is preliminary data.</text>
</comment>
<keyword evidence="3" id="KW-1185">Reference proteome</keyword>
<feature type="transmembrane region" description="Helical" evidence="1">
    <location>
        <begin position="120"/>
        <end position="147"/>
    </location>
</feature>
<accession>A0A840VX32</accession>
<feature type="transmembrane region" description="Helical" evidence="1">
    <location>
        <begin position="45"/>
        <end position="64"/>
    </location>
</feature>
<evidence type="ECO:0000313" key="2">
    <source>
        <dbReference type="EMBL" id="MBB5481167.1"/>
    </source>
</evidence>
<gene>
    <name evidence="2" type="ORF">HNR20_005672</name>
</gene>
<feature type="transmembrane region" description="Helical" evidence="1">
    <location>
        <begin position="167"/>
        <end position="190"/>
    </location>
</feature>
<keyword evidence="1" id="KW-0812">Transmembrane</keyword>
<protein>
    <submittedName>
        <fullName evidence="2">Uncharacterized protein</fullName>
    </submittedName>
</protein>
<keyword evidence="1" id="KW-0472">Membrane</keyword>
<reference evidence="2 3" key="1">
    <citation type="submission" date="2020-08" db="EMBL/GenBank/DDBJ databases">
        <title>Sequencing the genomes of 1000 actinobacteria strains.</title>
        <authorList>
            <person name="Klenk H.-P."/>
        </authorList>
    </citation>
    <scope>NUCLEOTIDE SEQUENCE [LARGE SCALE GENOMIC DNA]</scope>
    <source>
        <strain evidence="2 3">DSM 103125</strain>
    </source>
</reference>
<feature type="transmembrane region" description="Helical" evidence="1">
    <location>
        <begin position="76"/>
        <end position="99"/>
    </location>
</feature>